<keyword evidence="2" id="KW-1133">Transmembrane helix</keyword>
<accession>A0A9W9AEM2</accession>
<keyword evidence="2" id="KW-0472">Membrane</keyword>
<feature type="region of interest" description="Disordered" evidence="1">
    <location>
        <begin position="319"/>
        <end position="338"/>
    </location>
</feature>
<protein>
    <submittedName>
        <fullName evidence="3">Uncharacterized protein</fullName>
    </submittedName>
</protein>
<feature type="compositionally biased region" description="Polar residues" evidence="1">
    <location>
        <begin position="528"/>
        <end position="538"/>
    </location>
</feature>
<feature type="transmembrane region" description="Helical" evidence="2">
    <location>
        <begin position="281"/>
        <end position="303"/>
    </location>
</feature>
<feature type="region of interest" description="Disordered" evidence="1">
    <location>
        <begin position="523"/>
        <end position="553"/>
    </location>
</feature>
<organism evidence="3 4">
    <name type="scientific">Lentinula aciculospora</name>
    <dbReference type="NCBI Taxonomy" id="153920"/>
    <lineage>
        <taxon>Eukaryota</taxon>
        <taxon>Fungi</taxon>
        <taxon>Dikarya</taxon>
        <taxon>Basidiomycota</taxon>
        <taxon>Agaricomycotina</taxon>
        <taxon>Agaricomycetes</taxon>
        <taxon>Agaricomycetidae</taxon>
        <taxon>Agaricales</taxon>
        <taxon>Marasmiineae</taxon>
        <taxon>Omphalotaceae</taxon>
        <taxon>Lentinula</taxon>
    </lineage>
</organism>
<keyword evidence="4" id="KW-1185">Reference proteome</keyword>
<feature type="compositionally biased region" description="Low complexity" evidence="1">
    <location>
        <begin position="353"/>
        <end position="372"/>
    </location>
</feature>
<dbReference type="Proteomes" id="UP001150266">
    <property type="component" value="Unassembled WGS sequence"/>
</dbReference>
<dbReference type="AlphaFoldDB" id="A0A9W9AEM2"/>
<feature type="region of interest" description="Disordered" evidence="1">
    <location>
        <begin position="353"/>
        <end position="386"/>
    </location>
</feature>
<proteinExistence type="predicted"/>
<evidence type="ECO:0000256" key="2">
    <source>
        <dbReference type="SAM" id="Phobius"/>
    </source>
</evidence>
<evidence type="ECO:0000313" key="3">
    <source>
        <dbReference type="EMBL" id="KAJ4481028.1"/>
    </source>
</evidence>
<comment type="caution">
    <text evidence="3">The sequence shown here is derived from an EMBL/GenBank/DDBJ whole genome shotgun (WGS) entry which is preliminary data.</text>
</comment>
<keyword evidence="2" id="KW-0812">Transmembrane</keyword>
<dbReference type="EMBL" id="JAOTPV010000006">
    <property type="protein sequence ID" value="KAJ4481028.1"/>
    <property type="molecule type" value="Genomic_DNA"/>
</dbReference>
<sequence>MNNIFIVDDQDASIKYTGNWSLAGQQADFSQTASSGSPGAIMSFSFSGNLVTAVGDLYAGETCNAMFSIDGVLTNFTSPVTNSNRYQQTLWTTPTLNDGNHTLVYTVASCNNSNSTPWLDYLLYNSSSISGIGGTTFFDDRDSRIAYTGTYNSTSGEDDFRGTITGVGQSSSLLLNFEGTSVQVFGRVDNASVGEITDASFSVDGAASVSFTAVTASNVVHNKQFYASRTLNPGQHSLAVHNTGNIPLWVDYILVRGQSTMGNATSFNSGTGSSHRHEVSVIIGSVVGGVSGILLLIGFAILCKRRSRFEISLTNSPRNVIHQHDESPPSETLVSDSDNDLLHHRPQFIAHHTSSSFSTTGTISKEQGSPARRPLPLPPAQKNFNFSMPSSEAAEFGYHDIDHVELPQLSREGSYSSLPNPYSIRHEHRSYSESSATHSVTASPTMRSTSLAHINTTPLLTDTTSENLSLAGGAGYGFSFVPTRHIQRNAAVDDEGLSDADIKERQGQFFVLSVEGMTASPLVHTDSGFRSHTPQSNADPELQPELPPMYTLE</sequence>
<evidence type="ECO:0000256" key="1">
    <source>
        <dbReference type="SAM" id="MobiDB-lite"/>
    </source>
</evidence>
<evidence type="ECO:0000313" key="4">
    <source>
        <dbReference type="Proteomes" id="UP001150266"/>
    </source>
</evidence>
<name>A0A9W9AEM2_9AGAR</name>
<dbReference type="OrthoDB" id="3052647at2759"/>
<reference evidence="3" key="1">
    <citation type="submission" date="2022-08" db="EMBL/GenBank/DDBJ databases">
        <title>A Global Phylogenomic Analysis of the Shiitake Genus Lentinula.</title>
        <authorList>
            <consortium name="DOE Joint Genome Institute"/>
            <person name="Sierra-Patev S."/>
            <person name="Min B."/>
            <person name="Naranjo-Ortiz M."/>
            <person name="Looney B."/>
            <person name="Konkel Z."/>
            <person name="Slot J.C."/>
            <person name="Sakamoto Y."/>
            <person name="Steenwyk J.L."/>
            <person name="Rokas A."/>
            <person name="Carro J."/>
            <person name="Camarero S."/>
            <person name="Ferreira P."/>
            <person name="Molpeceres G."/>
            <person name="Ruiz-Duenas F.J."/>
            <person name="Serrano A."/>
            <person name="Henrissat B."/>
            <person name="Drula E."/>
            <person name="Hughes K.W."/>
            <person name="Mata J.L."/>
            <person name="Ishikawa N.K."/>
            <person name="Vargas-Isla R."/>
            <person name="Ushijima S."/>
            <person name="Smith C.A."/>
            <person name="Ahrendt S."/>
            <person name="Andreopoulos W."/>
            <person name="He G."/>
            <person name="Labutti K."/>
            <person name="Lipzen A."/>
            <person name="Ng V."/>
            <person name="Riley R."/>
            <person name="Sandor L."/>
            <person name="Barry K."/>
            <person name="Martinez A.T."/>
            <person name="Xiao Y."/>
            <person name="Gibbons J.G."/>
            <person name="Terashima K."/>
            <person name="Grigoriev I.V."/>
            <person name="Hibbett D.S."/>
        </authorList>
    </citation>
    <scope>NUCLEOTIDE SEQUENCE</scope>
    <source>
        <strain evidence="3">JLM2183</strain>
    </source>
</reference>
<gene>
    <name evidence="3" type="ORF">J3R30DRAFT_3732803</name>
</gene>
<dbReference type="Gene3D" id="2.60.120.260">
    <property type="entry name" value="Galactose-binding domain-like"/>
    <property type="match status" value="2"/>
</dbReference>